<feature type="compositionally biased region" description="Basic and acidic residues" evidence="1">
    <location>
        <begin position="87"/>
        <end position="103"/>
    </location>
</feature>
<evidence type="ECO:0000256" key="1">
    <source>
        <dbReference type="SAM" id="MobiDB-lite"/>
    </source>
</evidence>
<accession>A0AA88W4S7</accession>
<sequence length="103" mass="11346">MAKAATSWARAAISAVGHPFAPTSHSHSAIVVVDSDEEAVVVVAAMKEEEKEEEEDAFEHSKDVGMEVKDVLADGGKHPGQMRRDRRAKEQIDEHLAQKKRDQ</sequence>
<comment type="caution">
    <text evidence="2">The sequence shown here is derived from an EMBL/GenBank/DDBJ whole genome shotgun (WGS) entry which is preliminary data.</text>
</comment>
<keyword evidence="3" id="KW-1185">Reference proteome</keyword>
<evidence type="ECO:0000313" key="2">
    <source>
        <dbReference type="EMBL" id="KAK3019683.1"/>
    </source>
</evidence>
<protein>
    <submittedName>
        <fullName evidence="2">Uncharacterized protein</fullName>
    </submittedName>
</protein>
<dbReference type="Proteomes" id="UP001188597">
    <property type="component" value="Unassembled WGS sequence"/>
</dbReference>
<organism evidence="2 3">
    <name type="scientific">Escallonia herrerae</name>
    <dbReference type="NCBI Taxonomy" id="1293975"/>
    <lineage>
        <taxon>Eukaryota</taxon>
        <taxon>Viridiplantae</taxon>
        <taxon>Streptophyta</taxon>
        <taxon>Embryophyta</taxon>
        <taxon>Tracheophyta</taxon>
        <taxon>Spermatophyta</taxon>
        <taxon>Magnoliopsida</taxon>
        <taxon>eudicotyledons</taxon>
        <taxon>Gunneridae</taxon>
        <taxon>Pentapetalae</taxon>
        <taxon>asterids</taxon>
        <taxon>campanulids</taxon>
        <taxon>Escalloniales</taxon>
        <taxon>Escalloniaceae</taxon>
        <taxon>Escallonia</taxon>
    </lineage>
</organism>
<dbReference type="EMBL" id="JAVXUP010000860">
    <property type="protein sequence ID" value="KAK3019683.1"/>
    <property type="molecule type" value="Genomic_DNA"/>
</dbReference>
<evidence type="ECO:0000313" key="3">
    <source>
        <dbReference type="Proteomes" id="UP001188597"/>
    </source>
</evidence>
<feature type="region of interest" description="Disordered" evidence="1">
    <location>
        <begin position="72"/>
        <end position="103"/>
    </location>
</feature>
<gene>
    <name evidence="2" type="ORF">RJ639_004158</name>
</gene>
<name>A0AA88W4S7_9ASTE</name>
<proteinExistence type="predicted"/>
<reference evidence="2" key="1">
    <citation type="submission" date="2022-12" db="EMBL/GenBank/DDBJ databases">
        <title>Draft genome assemblies for two species of Escallonia (Escalloniales).</title>
        <authorList>
            <person name="Chanderbali A."/>
            <person name="Dervinis C."/>
            <person name="Anghel I."/>
            <person name="Soltis D."/>
            <person name="Soltis P."/>
            <person name="Zapata F."/>
        </authorList>
    </citation>
    <scope>NUCLEOTIDE SEQUENCE</scope>
    <source>
        <strain evidence="2">UCBG64.0493</strain>
        <tissue evidence="2">Leaf</tissue>
    </source>
</reference>
<dbReference type="AlphaFoldDB" id="A0AA88W4S7"/>